<comment type="pathway">
    <text evidence="4">Carbohydrate biosynthesis; gluconeogenesis.</text>
</comment>
<proteinExistence type="inferred from homology"/>
<dbReference type="GO" id="GO:0005829">
    <property type="term" value="C:cytosol"/>
    <property type="evidence" value="ECO:0007669"/>
    <property type="project" value="TreeGrafter"/>
</dbReference>
<comment type="catalytic activity">
    <reaction evidence="4">
        <text>D-glyceraldehyde 3-phosphate = dihydroxyacetone phosphate</text>
        <dbReference type="Rhea" id="RHEA:18585"/>
        <dbReference type="ChEBI" id="CHEBI:57642"/>
        <dbReference type="ChEBI" id="CHEBI:59776"/>
        <dbReference type="EC" id="5.3.1.1"/>
    </reaction>
</comment>
<dbReference type="GO" id="GO:0019563">
    <property type="term" value="P:glycerol catabolic process"/>
    <property type="evidence" value="ECO:0007669"/>
    <property type="project" value="TreeGrafter"/>
</dbReference>
<dbReference type="VEuPathDB" id="AmoebaDB:ACA1_191150"/>
<dbReference type="UniPathway" id="UPA00109">
    <property type="reaction ID" value="UER00189"/>
</dbReference>
<keyword evidence="4" id="KW-0324">Glycolysis</keyword>
<dbReference type="UniPathway" id="UPA00138"/>
<dbReference type="Proteomes" id="UP000011083">
    <property type="component" value="Unassembled WGS sequence"/>
</dbReference>
<name>L8GE90_ACACF</name>
<dbReference type="GO" id="GO:0006096">
    <property type="term" value="P:glycolytic process"/>
    <property type="evidence" value="ECO:0007669"/>
    <property type="project" value="UniProtKB-UniPathway"/>
</dbReference>
<keyword evidence="3 4" id="KW-0413">Isomerase</keyword>
<dbReference type="InterPro" id="IPR035990">
    <property type="entry name" value="TIM_sf"/>
</dbReference>
<dbReference type="EC" id="5.3.1.1" evidence="4"/>
<dbReference type="SUPFAM" id="SSF51351">
    <property type="entry name" value="Triosephosphate isomerase (TIM)"/>
    <property type="match status" value="1"/>
</dbReference>
<dbReference type="STRING" id="1257118.L8GE90"/>
<dbReference type="Gene3D" id="3.20.20.70">
    <property type="entry name" value="Aldolase class I"/>
    <property type="match status" value="1"/>
</dbReference>
<evidence type="ECO:0000256" key="4">
    <source>
        <dbReference type="RuleBase" id="RU363013"/>
    </source>
</evidence>
<keyword evidence="4" id="KW-0312">Gluconeogenesis</keyword>
<dbReference type="CDD" id="cd00311">
    <property type="entry name" value="TIM"/>
    <property type="match status" value="1"/>
</dbReference>
<dbReference type="GO" id="GO:0004807">
    <property type="term" value="F:triose-phosphate isomerase activity"/>
    <property type="evidence" value="ECO:0007669"/>
    <property type="project" value="UniProtKB-EC"/>
</dbReference>
<keyword evidence="6" id="KW-1185">Reference proteome</keyword>
<evidence type="ECO:0000256" key="2">
    <source>
        <dbReference type="ARBA" id="ARBA00011738"/>
    </source>
</evidence>
<dbReference type="PANTHER" id="PTHR21139">
    <property type="entry name" value="TRIOSEPHOSPHATE ISOMERASE"/>
    <property type="match status" value="1"/>
</dbReference>
<dbReference type="Pfam" id="PF00121">
    <property type="entry name" value="TIM"/>
    <property type="match status" value="1"/>
</dbReference>
<evidence type="ECO:0000313" key="5">
    <source>
        <dbReference type="EMBL" id="ELR11347.1"/>
    </source>
</evidence>
<dbReference type="GO" id="GO:0046166">
    <property type="term" value="P:glyceraldehyde-3-phosphate biosynthetic process"/>
    <property type="evidence" value="ECO:0007669"/>
    <property type="project" value="TreeGrafter"/>
</dbReference>
<dbReference type="NCBIfam" id="TIGR00419">
    <property type="entry name" value="tim"/>
    <property type="match status" value="1"/>
</dbReference>
<dbReference type="GO" id="GO:0006094">
    <property type="term" value="P:gluconeogenesis"/>
    <property type="evidence" value="ECO:0007669"/>
    <property type="project" value="UniProtKB-UniPathway"/>
</dbReference>
<dbReference type="InterPro" id="IPR000652">
    <property type="entry name" value="Triosephosphate_isomerase"/>
</dbReference>
<dbReference type="PROSITE" id="PS51440">
    <property type="entry name" value="TIM_2"/>
    <property type="match status" value="1"/>
</dbReference>
<comment type="subunit">
    <text evidence="2">Homodimer.</text>
</comment>
<dbReference type="InterPro" id="IPR013785">
    <property type="entry name" value="Aldolase_TIM"/>
</dbReference>
<dbReference type="RefSeq" id="XP_004333360.1">
    <property type="nucleotide sequence ID" value="XM_004333312.1"/>
</dbReference>
<evidence type="ECO:0000313" key="6">
    <source>
        <dbReference type="Proteomes" id="UP000011083"/>
    </source>
</evidence>
<dbReference type="GeneID" id="14911733"/>
<dbReference type="KEGG" id="acan:ACA1_191150"/>
<evidence type="ECO:0000256" key="3">
    <source>
        <dbReference type="ARBA" id="ARBA00023235"/>
    </source>
</evidence>
<sequence>MSARRFFVGGNWKANGGQSFVRSLVADLNAGNVPEDVEVVISPPSLYLAQVRKEIAVSAQNCYHQDGAFTGEVTASMVKDLGLPWVILGHSERRSIFKESDELIGTKVAKCLGVGLKVIACVGEQLSEREEGKTTEVVFSQLKAIAANVTDPKGWENVVIGITAAARIPGLCRAESANHHYHPVSAISAIIALTVIAVASGRRKQGGGPNR</sequence>
<reference evidence="5 6" key="1">
    <citation type="journal article" date="2013" name="Genome Biol.">
        <title>Genome of Acanthamoeba castellanii highlights extensive lateral gene transfer and early evolution of tyrosine kinase signaling.</title>
        <authorList>
            <person name="Clarke M."/>
            <person name="Lohan A.J."/>
            <person name="Liu B."/>
            <person name="Lagkouvardos I."/>
            <person name="Roy S."/>
            <person name="Zafar N."/>
            <person name="Bertelli C."/>
            <person name="Schilde C."/>
            <person name="Kianianmomeni A."/>
            <person name="Burglin T.R."/>
            <person name="Frech C."/>
            <person name="Turcotte B."/>
            <person name="Kopec K.O."/>
            <person name="Synnott J.M."/>
            <person name="Choo C."/>
            <person name="Paponov I."/>
            <person name="Finkler A."/>
            <person name="Soon Heng Tan C."/>
            <person name="Hutchins A.P."/>
            <person name="Weinmeier T."/>
            <person name="Rattei T."/>
            <person name="Chu J.S."/>
            <person name="Gimenez G."/>
            <person name="Irimia M."/>
            <person name="Rigden D.J."/>
            <person name="Fitzpatrick D.A."/>
            <person name="Lorenzo-Morales J."/>
            <person name="Bateman A."/>
            <person name="Chiu C.H."/>
            <person name="Tang P."/>
            <person name="Hegemann P."/>
            <person name="Fromm H."/>
            <person name="Raoult D."/>
            <person name="Greub G."/>
            <person name="Miranda-Saavedra D."/>
            <person name="Chen N."/>
            <person name="Nash P."/>
            <person name="Ginger M.L."/>
            <person name="Horn M."/>
            <person name="Schaap P."/>
            <person name="Caler L."/>
            <person name="Loftus B."/>
        </authorList>
    </citation>
    <scope>NUCLEOTIDE SEQUENCE [LARGE SCALE GENOMIC DNA]</scope>
    <source>
        <strain evidence="5 6">Neff</strain>
    </source>
</reference>
<dbReference type="PANTHER" id="PTHR21139:SF2">
    <property type="entry name" value="TRIOSEPHOSPHATE ISOMERASE"/>
    <property type="match status" value="1"/>
</dbReference>
<protein>
    <recommendedName>
        <fullName evidence="4">Triosephosphate isomerase</fullName>
        <ecNumber evidence="4">5.3.1.1</ecNumber>
    </recommendedName>
</protein>
<gene>
    <name evidence="5" type="ORF">ACA1_191150</name>
</gene>
<dbReference type="EMBL" id="KB008154">
    <property type="protein sequence ID" value="ELR11347.1"/>
    <property type="molecule type" value="Genomic_DNA"/>
</dbReference>
<dbReference type="OrthoDB" id="6715177at2759"/>
<comment type="pathway">
    <text evidence="4">Carbohydrate degradation; glycolysis; D-glyceraldehyde 3-phosphate from glycerone phosphate: step 1/1.</text>
</comment>
<dbReference type="AlphaFoldDB" id="L8GE90"/>
<evidence type="ECO:0000256" key="1">
    <source>
        <dbReference type="ARBA" id="ARBA00007422"/>
    </source>
</evidence>
<comment type="similarity">
    <text evidence="1 4">Belongs to the triosephosphate isomerase family.</text>
</comment>
<dbReference type="OMA" id="NWKMHMT"/>
<accession>L8GE90</accession>
<organism evidence="5 6">
    <name type="scientific">Acanthamoeba castellanii (strain ATCC 30010 / Neff)</name>
    <dbReference type="NCBI Taxonomy" id="1257118"/>
    <lineage>
        <taxon>Eukaryota</taxon>
        <taxon>Amoebozoa</taxon>
        <taxon>Discosea</taxon>
        <taxon>Longamoebia</taxon>
        <taxon>Centramoebida</taxon>
        <taxon>Acanthamoebidae</taxon>
        <taxon>Acanthamoeba</taxon>
    </lineage>
</organism>